<gene>
    <name evidence="1" type="ORF">MLD38_029179</name>
</gene>
<protein>
    <submittedName>
        <fullName evidence="1">Uncharacterized protein</fullName>
    </submittedName>
</protein>
<name>A0ACB9N2W7_9MYRT</name>
<comment type="caution">
    <text evidence="1">The sequence shown here is derived from an EMBL/GenBank/DDBJ whole genome shotgun (WGS) entry which is preliminary data.</text>
</comment>
<proteinExistence type="predicted"/>
<dbReference type="Proteomes" id="UP001057402">
    <property type="component" value="Chromosome 8"/>
</dbReference>
<evidence type="ECO:0000313" key="2">
    <source>
        <dbReference type="Proteomes" id="UP001057402"/>
    </source>
</evidence>
<keyword evidence="2" id="KW-1185">Reference proteome</keyword>
<dbReference type="EMBL" id="CM042887">
    <property type="protein sequence ID" value="KAI4330943.1"/>
    <property type="molecule type" value="Genomic_DNA"/>
</dbReference>
<accession>A0ACB9N2W7</accession>
<organism evidence="1 2">
    <name type="scientific">Melastoma candidum</name>
    <dbReference type="NCBI Taxonomy" id="119954"/>
    <lineage>
        <taxon>Eukaryota</taxon>
        <taxon>Viridiplantae</taxon>
        <taxon>Streptophyta</taxon>
        <taxon>Embryophyta</taxon>
        <taxon>Tracheophyta</taxon>
        <taxon>Spermatophyta</taxon>
        <taxon>Magnoliopsida</taxon>
        <taxon>eudicotyledons</taxon>
        <taxon>Gunneridae</taxon>
        <taxon>Pentapetalae</taxon>
        <taxon>rosids</taxon>
        <taxon>malvids</taxon>
        <taxon>Myrtales</taxon>
        <taxon>Melastomataceae</taxon>
        <taxon>Melastomatoideae</taxon>
        <taxon>Melastomateae</taxon>
        <taxon>Melastoma</taxon>
    </lineage>
</organism>
<evidence type="ECO:0000313" key="1">
    <source>
        <dbReference type="EMBL" id="KAI4330943.1"/>
    </source>
</evidence>
<reference evidence="2" key="1">
    <citation type="journal article" date="2023" name="Front. Plant Sci.">
        <title>Chromosomal-level genome assembly of Melastoma candidum provides insights into trichome evolution.</title>
        <authorList>
            <person name="Zhong Y."/>
            <person name="Wu W."/>
            <person name="Sun C."/>
            <person name="Zou P."/>
            <person name="Liu Y."/>
            <person name="Dai S."/>
            <person name="Zhou R."/>
        </authorList>
    </citation>
    <scope>NUCLEOTIDE SEQUENCE [LARGE SCALE GENOMIC DNA]</scope>
</reference>
<sequence length="625" mass="71436">MSDPLGSDRVQKRDLEGGTKENRRDNEMTTYTYEEKGEESWKSFRWPLLLVLNLVAASLDPLFFYIPTINAELKCLRPDRNLSITAIALRFFVDVLQLMLWLHCNEEQLLEKVYSSLARTCRQGPIRETLDSTAGADDTEESVTSADTTSQRHKNPARLIQFVSILPLPQVATIIIIAMEGSTESLHAVTLLKFCVLSQFVIRAIRVYPSYKDATRKSPMLLRGRFWVGAAFNLLLFVIVGHVLGAFWYLLSVGRNMDCWKRACENHSGCDVATLYCLRSSEEKTYLNESCPIETSDNPPFDFGIYLPALQSHIVSSSDFSLKMAYCFWWGLRNLSSLAQNLTTSAYQWEICFAISISIFGLILFSLLIGNMQTYLQCLTNKDIKEMKDRRDKVKEIRNNLVKWKPFSKLPEDLRAQTIWCEDTKWLENKDIDLKGVLKTISPELSLQIKEQLCLPLLSKVPRFSKLDILPRKALCIRAKPEIYPKNSYILCADSQIKQVILIVSGEACSYRKEDGESGVSPQKLPVEYLGDEILDLDFSSKTLPEFPVAPRHIKAVTKVEAFVLGVKDLRQIWSEYRGRLDESEMTNWAQTIFGKGVKRRRLSRLIKMSSLDARGNNSPWMHQS</sequence>